<keyword evidence="4" id="KW-1185">Reference proteome</keyword>
<dbReference type="RefSeq" id="WP_194044208.1">
    <property type="nucleotide sequence ID" value="NZ_JADEXF010000369.1"/>
</dbReference>
<keyword evidence="1" id="KW-0067">ATP-binding</keyword>
<reference evidence="3 4" key="1">
    <citation type="submission" date="2020-10" db="EMBL/GenBank/DDBJ databases">
        <authorList>
            <person name="Castelo-Branco R."/>
            <person name="Eusebio N."/>
            <person name="Adriana R."/>
            <person name="Vieira A."/>
            <person name="Brugerolle De Fraissinette N."/>
            <person name="Rezende De Castro R."/>
            <person name="Schneider M.P."/>
            <person name="Vasconcelos V."/>
            <person name="Leao P.N."/>
        </authorList>
    </citation>
    <scope>NUCLEOTIDE SEQUENCE [LARGE SCALE GENOMIC DNA]</scope>
    <source>
        <strain evidence="3 4">LEGE 07299</strain>
    </source>
</reference>
<name>A0ABR9TZC7_9NOSO</name>
<feature type="domain" description="ATP-grasp" evidence="2">
    <location>
        <begin position="221"/>
        <end position="479"/>
    </location>
</feature>
<evidence type="ECO:0000313" key="4">
    <source>
        <dbReference type="Proteomes" id="UP000647836"/>
    </source>
</evidence>
<dbReference type="PANTHER" id="PTHR21621:SF0">
    <property type="entry name" value="BETA-CITRYLGLUTAMATE SYNTHASE B-RELATED"/>
    <property type="match status" value="1"/>
</dbReference>
<evidence type="ECO:0000313" key="3">
    <source>
        <dbReference type="EMBL" id="MBE9105784.1"/>
    </source>
</evidence>
<accession>A0ABR9TZC7</accession>
<dbReference type="InterPro" id="IPR013815">
    <property type="entry name" value="ATP_grasp_subdomain_1"/>
</dbReference>
<proteinExistence type="predicted"/>
<dbReference type="Gene3D" id="3.30.1490.20">
    <property type="entry name" value="ATP-grasp fold, A domain"/>
    <property type="match status" value="1"/>
</dbReference>
<dbReference type="GO" id="GO:0016874">
    <property type="term" value="F:ligase activity"/>
    <property type="evidence" value="ECO:0007669"/>
    <property type="project" value="UniProtKB-KW"/>
</dbReference>
<evidence type="ECO:0000259" key="2">
    <source>
        <dbReference type="PROSITE" id="PS50975"/>
    </source>
</evidence>
<dbReference type="Proteomes" id="UP000647836">
    <property type="component" value="Unassembled WGS sequence"/>
</dbReference>
<dbReference type="InterPro" id="IPR005479">
    <property type="entry name" value="CPAse_ATP-bd"/>
</dbReference>
<dbReference type="Pfam" id="PF02786">
    <property type="entry name" value="CPSase_L_D2"/>
    <property type="match status" value="1"/>
</dbReference>
<gene>
    <name evidence="3" type="ORF">IQ229_12755</name>
</gene>
<protein>
    <submittedName>
        <fullName evidence="3">Acetate--CoA ligase family protein</fullName>
    </submittedName>
</protein>
<comment type="caution">
    <text evidence="3">The sequence shown here is derived from an EMBL/GenBank/DDBJ whole genome shotgun (WGS) entry which is preliminary data.</text>
</comment>
<evidence type="ECO:0000256" key="1">
    <source>
        <dbReference type="PROSITE-ProRule" id="PRU00409"/>
    </source>
</evidence>
<dbReference type="EMBL" id="JADEXF010000369">
    <property type="protein sequence ID" value="MBE9105784.1"/>
    <property type="molecule type" value="Genomic_DNA"/>
</dbReference>
<organism evidence="3 4">
    <name type="scientific">Nostoc cf. edaphicum LEGE 07299</name>
    <dbReference type="NCBI Taxonomy" id="2777974"/>
    <lineage>
        <taxon>Bacteria</taxon>
        <taxon>Bacillati</taxon>
        <taxon>Cyanobacteriota</taxon>
        <taxon>Cyanophyceae</taxon>
        <taxon>Nostocales</taxon>
        <taxon>Nostocaceae</taxon>
        <taxon>Nostoc</taxon>
    </lineage>
</organism>
<keyword evidence="1" id="KW-0547">Nucleotide-binding</keyword>
<dbReference type="PANTHER" id="PTHR21621">
    <property type="entry name" value="RIBOSOMAL PROTEIN S6 MODIFICATION PROTEIN"/>
    <property type="match status" value="1"/>
</dbReference>
<sequence length="639" mass="72153">MVLQKSSELVRINARRTDVFDIFNFKHYLGPNPYLDVGALVFDFALIDSREPLPIEDYIAKIGDRYPNLRDQTYESYAHLFAQVVSETGKLDMDLHLNRWSVKPYPNLTRISIQSLHERTTREVIYFVWDWFEAITQDEDFAFDEQMVKLQDRFRASIYGGPTVYALLRTAYQKGIPAFYLWEEGLMQYGLGKKHVRGVATTFNCDSHLDSEFTTRKDDCKAFLKTLGFPVPEGSIVFSEKEALAAAREIGYPVAVKPVVGHKGIGVTADVQDSKELISAYNRSLAAIPENQQTRIIVEKSITGSDFRLLCVNGRFVAATERRPASVVGDGYLTLAELIRQENRKPARLDTPTSPMSKIQIDEAMELYLDEQRLSLDSVIEKGRTVYLRKVANLSAGGMSIDATPTVHDDNIILAQDIAQHFQLTCLGIDVITKSLAESWKSSNFAILEINAAPGVLMHLKPSVGESVDVPSHILETFFESGTDARIPIITFNKISVEELQATIDHILLQHPNWIIGAVCRDGVFVNRSKKVSSKDYNSNVQTLLRHPKLDLLIAEYPEEILEEQGIFYQNSNIVVLDNPTETEMILVRNVFDSSTVVIRKGNDISIRRKGLIEDYTLGEDEPFTRVYLKETGTILEVK</sequence>
<dbReference type="SUPFAM" id="SSF56059">
    <property type="entry name" value="Glutathione synthetase ATP-binding domain-like"/>
    <property type="match status" value="1"/>
</dbReference>
<dbReference type="Gene3D" id="3.30.470.20">
    <property type="entry name" value="ATP-grasp fold, B domain"/>
    <property type="match status" value="1"/>
</dbReference>
<dbReference type="PROSITE" id="PS50975">
    <property type="entry name" value="ATP_GRASP"/>
    <property type="match status" value="1"/>
</dbReference>
<dbReference type="InterPro" id="IPR011761">
    <property type="entry name" value="ATP-grasp"/>
</dbReference>
<keyword evidence="3" id="KW-0436">Ligase</keyword>